<keyword evidence="3" id="KW-1185">Reference proteome</keyword>
<name>A0ABR2VXU3_9FUNG</name>
<dbReference type="EMBL" id="JASJQH010007470">
    <property type="protein sequence ID" value="KAK9708617.1"/>
    <property type="molecule type" value="Genomic_DNA"/>
</dbReference>
<evidence type="ECO:0000256" key="1">
    <source>
        <dbReference type="SAM" id="MobiDB-lite"/>
    </source>
</evidence>
<reference evidence="2 3" key="1">
    <citation type="submission" date="2023-04" db="EMBL/GenBank/DDBJ databases">
        <title>Genome of Basidiobolus ranarum AG-B5.</title>
        <authorList>
            <person name="Stajich J.E."/>
            <person name="Carter-House D."/>
            <person name="Gryganskyi A."/>
        </authorList>
    </citation>
    <scope>NUCLEOTIDE SEQUENCE [LARGE SCALE GENOMIC DNA]</scope>
    <source>
        <strain evidence="2 3">AG-B5</strain>
    </source>
</reference>
<protein>
    <submittedName>
        <fullName evidence="2">Uncharacterized protein</fullName>
    </submittedName>
</protein>
<organism evidence="2 3">
    <name type="scientific">Basidiobolus ranarum</name>
    <dbReference type="NCBI Taxonomy" id="34480"/>
    <lineage>
        <taxon>Eukaryota</taxon>
        <taxon>Fungi</taxon>
        <taxon>Fungi incertae sedis</taxon>
        <taxon>Zoopagomycota</taxon>
        <taxon>Entomophthoromycotina</taxon>
        <taxon>Basidiobolomycetes</taxon>
        <taxon>Basidiobolales</taxon>
        <taxon>Basidiobolaceae</taxon>
        <taxon>Basidiobolus</taxon>
    </lineage>
</organism>
<feature type="region of interest" description="Disordered" evidence="1">
    <location>
        <begin position="25"/>
        <end position="53"/>
    </location>
</feature>
<evidence type="ECO:0000313" key="3">
    <source>
        <dbReference type="Proteomes" id="UP001479436"/>
    </source>
</evidence>
<proteinExistence type="predicted"/>
<comment type="caution">
    <text evidence="2">The sequence shown here is derived from an EMBL/GenBank/DDBJ whole genome shotgun (WGS) entry which is preliminary data.</text>
</comment>
<evidence type="ECO:0000313" key="2">
    <source>
        <dbReference type="EMBL" id="KAK9708617.1"/>
    </source>
</evidence>
<dbReference type="Proteomes" id="UP001479436">
    <property type="component" value="Unassembled WGS sequence"/>
</dbReference>
<sequence>MQDSRFDIFSGVASEEFGTALGHAAESSGRNNIDSHSVEQTSQLESLSTEEKPIKQGLVEEPESTMMKTASYHQKNNITISDIADDQYPPYLTLGRIKDFFKNH</sequence>
<feature type="compositionally biased region" description="Polar residues" evidence="1">
    <location>
        <begin position="28"/>
        <end position="47"/>
    </location>
</feature>
<accession>A0ABR2VXU3</accession>
<gene>
    <name evidence="2" type="ORF">K7432_009537</name>
</gene>